<evidence type="ECO:0000313" key="3">
    <source>
        <dbReference type="Proteomes" id="UP000007102"/>
    </source>
</evidence>
<sequence>MTAVDVGSSLIKWFDGKNFGLGLKKDKNLVTGISSKTVFVKKSFYPVCRGSQLKRIILNDISTDIGVEPEKLAVSFCPLSKSKKGCEFLIFIEKKEVIDSLNEKFEDSSIITIDFIGAFTAASLLYGEEDLTIVDFGASKTAILTIKSGKLKDVEIVRTGFSFLKENEKFLRERILSKISGKIVVIGGGALDSEFIELVKKNTKYLDIPNIEPFGKETPLYFSVFGLYHFRKATCKASFKEFSLFSSEFFSKHKSSLRIFGIILIVSSLLITVSQFLSYLYEKRNYELVSKEYRKELEKILGEKVLAPEIQVSQKLSTFKELGSFLLVDKPSILFPLSKISRSVVKGINVLKLEGSIVSESFQIYGYADKEESIKKFTDNLLKYFKKVNTHKIKKVGSRIQFLISASGVKKSD</sequence>
<reference evidence="3" key="2">
    <citation type="submission" date="2011-02" db="EMBL/GenBank/DDBJ databases">
        <title>The complete genome of Desulfurobacterium thermolithotrophum DSM 11699.</title>
        <authorList>
            <consortium name="US DOE Joint Genome Institute (JGI-PGF)"/>
            <person name="Lucas S."/>
            <person name="Copeland A."/>
            <person name="Lapidus A."/>
            <person name="Bruce D."/>
            <person name="Goodwin L."/>
            <person name="Pitluck S."/>
            <person name="Kyrpides N."/>
            <person name="Mavromatis K."/>
            <person name="Pagani I."/>
            <person name="Ivanova N."/>
            <person name="Mikhailova N."/>
            <person name="Daligault H."/>
            <person name="Detter J.C."/>
            <person name="Tapia R."/>
            <person name="Han C."/>
            <person name="Land M."/>
            <person name="Hauser L."/>
            <person name="Markowitz V."/>
            <person name="Cheng J.-F."/>
            <person name="Hugenholtz P."/>
            <person name="Woyke T."/>
            <person name="Wu D."/>
            <person name="Spring S."/>
            <person name="Brambilla E."/>
            <person name="Klenk H.-P."/>
            <person name="Eisen J.A."/>
        </authorList>
    </citation>
    <scope>NUCLEOTIDE SEQUENCE [LARGE SCALE GENOMIC DNA]</scope>
    <source>
        <strain evidence="3">DSM 11699 / BSA</strain>
    </source>
</reference>
<dbReference type="AlphaFoldDB" id="F0S1G2"/>
<dbReference type="STRING" id="868864.Dester_1333"/>
<keyword evidence="1" id="KW-1133">Transmembrane helix</keyword>
<name>F0S1G2_DESTD</name>
<gene>
    <name evidence="2" type="ordered locus">Dester_1333</name>
</gene>
<dbReference type="eggNOG" id="ENOG5033PP4">
    <property type="taxonomic scope" value="Bacteria"/>
</dbReference>
<dbReference type="HOGENOM" id="CLU_665210_0_0_0"/>
<keyword evidence="1" id="KW-0812">Transmembrane</keyword>
<dbReference type="EMBL" id="CP002543">
    <property type="protein sequence ID" value="ADY73965.1"/>
    <property type="molecule type" value="Genomic_DNA"/>
</dbReference>
<evidence type="ECO:0000256" key="1">
    <source>
        <dbReference type="SAM" id="Phobius"/>
    </source>
</evidence>
<dbReference type="InParanoid" id="F0S1G2"/>
<keyword evidence="3" id="KW-1185">Reference proteome</keyword>
<dbReference type="RefSeq" id="WP_013638915.1">
    <property type="nucleotide sequence ID" value="NC_015185.1"/>
</dbReference>
<reference evidence="2 3" key="1">
    <citation type="journal article" date="2011" name="Stand. Genomic Sci.">
        <title>Complete genome sequence of the thermophilic sulfur-reducer Desulfurobacterium thermolithotrophum type strain (BSA(T)) from a deep-sea hydrothermal vent.</title>
        <authorList>
            <person name="Goker M."/>
            <person name="Daligault H."/>
            <person name="Mwirichia R."/>
            <person name="Lapidus A."/>
            <person name="Lucas S."/>
            <person name="Deshpande S."/>
            <person name="Pagani I."/>
            <person name="Tapia R."/>
            <person name="Cheng J.F."/>
            <person name="Goodwin L."/>
            <person name="Pitluck S."/>
            <person name="Liolios K."/>
            <person name="Ivanova N."/>
            <person name="Mavromatis K."/>
            <person name="Mikhailova N."/>
            <person name="Pati A."/>
            <person name="Chen A."/>
            <person name="Palaniappan K."/>
            <person name="Han C."/>
            <person name="Land M."/>
            <person name="Hauser L."/>
            <person name="Pan C."/>
            <person name="Brambilla E.M."/>
            <person name="Rohde M."/>
            <person name="Spring S."/>
            <person name="Sikorski J."/>
            <person name="Wirth R."/>
            <person name="Detter J.C."/>
            <person name="Woyke T."/>
            <person name="Bristow J."/>
            <person name="Eisen J.A."/>
            <person name="Markowitz V."/>
            <person name="Hugenholtz P."/>
            <person name="Kyrpides N.C."/>
            <person name="Klenk H.P."/>
        </authorList>
    </citation>
    <scope>NUCLEOTIDE SEQUENCE [LARGE SCALE GENOMIC DNA]</scope>
    <source>
        <strain evidence="3">DSM 11699 / BSA</strain>
    </source>
</reference>
<organism evidence="2 3">
    <name type="scientific">Desulfurobacterium thermolithotrophum (strain DSM 11699 / BSA)</name>
    <dbReference type="NCBI Taxonomy" id="868864"/>
    <lineage>
        <taxon>Bacteria</taxon>
        <taxon>Pseudomonadati</taxon>
        <taxon>Aquificota</taxon>
        <taxon>Aquificia</taxon>
        <taxon>Desulfurobacteriales</taxon>
        <taxon>Desulfurobacteriaceae</taxon>
        <taxon>Desulfurobacterium</taxon>
    </lineage>
</organism>
<keyword evidence="1" id="KW-0472">Membrane</keyword>
<feature type="transmembrane region" description="Helical" evidence="1">
    <location>
        <begin position="259"/>
        <end position="281"/>
    </location>
</feature>
<accession>F0S1G2</accession>
<dbReference type="Proteomes" id="UP000007102">
    <property type="component" value="Chromosome"/>
</dbReference>
<dbReference type="KEGG" id="dte:Dester_1333"/>
<proteinExistence type="predicted"/>
<dbReference type="OrthoDB" id="12609at2"/>
<evidence type="ECO:0000313" key="2">
    <source>
        <dbReference type="EMBL" id="ADY73965.1"/>
    </source>
</evidence>
<protein>
    <submittedName>
        <fullName evidence="2">Uncharacterized protein</fullName>
    </submittedName>
</protein>